<accession>A0ABR1YHS9</accession>
<sequence length="232" mass="25858">MADNTVFELHVEKAIPSGNFAEGPNVVRLIQSRNNPVDGNHRLLCSYLHIPDTRQLANIIQSIEGYAAVFREAESRSWFPAGDPRASRKNTWNQKRILRMFFPVNGITSIVHRFSLLRQWFLFAEGGLPAVGQAMAIVQIMSRLPHLFRHCTNIAAGATGRPVFHAEDVNRAALLLRAARKPPTGFDHLRKATALEYAYPEGVPEGAAATAEWTEEMQAATILLGMGYAPWR</sequence>
<reference evidence="1 2" key="1">
    <citation type="submission" date="2024-04" db="EMBL/GenBank/DDBJ databases">
        <title>Phyllosticta paracitricarpa is synonymous to the EU quarantine fungus P. citricarpa based on phylogenomic analyses.</title>
        <authorList>
            <consortium name="Lawrence Berkeley National Laboratory"/>
            <person name="Van Ingen-Buijs V.A."/>
            <person name="Van Westerhoven A.C."/>
            <person name="Haridas S."/>
            <person name="Skiadas P."/>
            <person name="Martin F."/>
            <person name="Groenewald J.Z."/>
            <person name="Crous P.W."/>
            <person name="Seidl M.F."/>
        </authorList>
    </citation>
    <scope>NUCLEOTIDE SEQUENCE [LARGE SCALE GENOMIC DNA]</scope>
    <source>
        <strain evidence="1 2">CBS 123374</strain>
    </source>
</reference>
<dbReference type="EMBL" id="JBBWRZ010000008">
    <property type="protein sequence ID" value="KAK8230462.1"/>
    <property type="molecule type" value="Genomic_DNA"/>
</dbReference>
<dbReference type="Proteomes" id="UP001492380">
    <property type="component" value="Unassembled WGS sequence"/>
</dbReference>
<evidence type="ECO:0000313" key="2">
    <source>
        <dbReference type="Proteomes" id="UP001492380"/>
    </source>
</evidence>
<comment type="caution">
    <text evidence="1">The sequence shown here is derived from an EMBL/GenBank/DDBJ whole genome shotgun (WGS) entry which is preliminary data.</text>
</comment>
<organism evidence="1 2">
    <name type="scientific">Phyllosticta capitalensis</name>
    <dbReference type="NCBI Taxonomy" id="121624"/>
    <lineage>
        <taxon>Eukaryota</taxon>
        <taxon>Fungi</taxon>
        <taxon>Dikarya</taxon>
        <taxon>Ascomycota</taxon>
        <taxon>Pezizomycotina</taxon>
        <taxon>Dothideomycetes</taxon>
        <taxon>Dothideomycetes incertae sedis</taxon>
        <taxon>Botryosphaeriales</taxon>
        <taxon>Phyllostictaceae</taxon>
        <taxon>Phyllosticta</taxon>
    </lineage>
</organism>
<gene>
    <name evidence="1" type="ORF">HDK90DRAFT_556070</name>
</gene>
<proteinExistence type="predicted"/>
<protein>
    <submittedName>
        <fullName evidence="1">Uncharacterized protein</fullName>
    </submittedName>
</protein>
<evidence type="ECO:0000313" key="1">
    <source>
        <dbReference type="EMBL" id="KAK8230462.1"/>
    </source>
</evidence>
<name>A0ABR1YHS9_9PEZI</name>
<keyword evidence="2" id="KW-1185">Reference proteome</keyword>